<proteinExistence type="predicted"/>
<dbReference type="AlphaFoldDB" id="A0AAW6GGL9"/>
<name>A0AAW6GGL9_BACUN</name>
<dbReference type="RefSeq" id="WP_227212935.1">
    <property type="nucleotide sequence ID" value="NZ_CAXKYG010000021.1"/>
</dbReference>
<evidence type="ECO:0000313" key="2">
    <source>
        <dbReference type="Proteomes" id="UP001214113"/>
    </source>
</evidence>
<dbReference type="Proteomes" id="UP001214113">
    <property type="component" value="Unassembled WGS sequence"/>
</dbReference>
<comment type="caution">
    <text evidence="1">The sequence shown here is derived from an EMBL/GenBank/DDBJ whole genome shotgun (WGS) entry which is preliminary data.</text>
</comment>
<protein>
    <submittedName>
        <fullName evidence="1">Uncharacterized protein</fullName>
    </submittedName>
</protein>
<gene>
    <name evidence="1" type="ORF">POZ22_20795</name>
</gene>
<organism evidence="1 2">
    <name type="scientific">Bacteroides uniformis</name>
    <dbReference type="NCBI Taxonomy" id="820"/>
    <lineage>
        <taxon>Bacteria</taxon>
        <taxon>Pseudomonadati</taxon>
        <taxon>Bacteroidota</taxon>
        <taxon>Bacteroidia</taxon>
        <taxon>Bacteroidales</taxon>
        <taxon>Bacteroidaceae</taxon>
        <taxon>Bacteroides</taxon>
    </lineage>
</organism>
<dbReference type="EMBL" id="JAQNSB010000048">
    <property type="protein sequence ID" value="MDC1857190.1"/>
    <property type="molecule type" value="Genomic_DNA"/>
</dbReference>
<accession>A0AAW6GGL9</accession>
<sequence>MDERGGSLGELDYGEVEERVSGGYLVRTYKIYEDEYGYLPERIYATSTGNGEFIGWYQNGKLFSSSPVLIDQDIDYLRGTHICAAFSGQANPDGAPSQVTIKLYSSAGGASGGKGKVGFSAGSLSYSVQTKTVKYGEEITIYAEGDEIVGDYSVTHYYCTGFYLDSGAAIKTFSDTNRLHSYTFTATRDMDISADWRKYDY</sequence>
<reference evidence="1" key="1">
    <citation type="submission" date="2022-10" db="EMBL/GenBank/DDBJ databases">
        <title>Human gut microbiome strain richness.</title>
        <authorList>
            <person name="Chen-Liaw A."/>
        </authorList>
    </citation>
    <scope>NUCLEOTIDE SEQUENCE</scope>
    <source>
        <strain evidence="1">BSD2780061687st1_G10_BSD2780061687b_171204</strain>
    </source>
</reference>
<evidence type="ECO:0000313" key="1">
    <source>
        <dbReference type="EMBL" id="MDC1857190.1"/>
    </source>
</evidence>